<sequence>MCRLTSHRSLILGVSQRSTGHVIRFVSEFSASATRHPRGCAEYAAAVSKALVPFRIYSTLVDVHHGTFFLRAQRPEDLFRLSKEAIACSSAVVSRLLERSLRERLTAKELVYAIDHISNTLCIIADPCELLRHVHPSKAWRHAANTTVEEISALISRLNIDDKVCHNGPGIRQ</sequence>
<evidence type="ECO:0000313" key="2">
    <source>
        <dbReference type="Proteomes" id="UP001195914"/>
    </source>
</evidence>
<gene>
    <name evidence="1" type="ORF">X943_001375</name>
</gene>
<keyword evidence="2" id="KW-1185">Reference proteome</keyword>
<evidence type="ECO:0000313" key="1">
    <source>
        <dbReference type="EMBL" id="KAK1932915.1"/>
    </source>
</evidence>
<accession>A0AAD9LE09</accession>
<name>A0AAD9LE09_BABDI</name>
<reference evidence="1" key="2">
    <citation type="submission" date="2021-05" db="EMBL/GenBank/DDBJ databases">
        <authorList>
            <person name="Pain A."/>
        </authorList>
    </citation>
    <scope>NUCLEOTIDE SEQUENCE</scope>
    <source>
        <strain evidence="1">1802A</strain>
    </source>
</reference>
<protein>
    <submittedName>
        <fullName evidence="1">Uncharacterized protein</fullName>
    </submittedName>
</protein>
<dbReference type="AlphaFoldDB" id="A0AAD9LE09"/>
<organism evidence="1 2">
    <name type="scientific">Babesia divergens</name>
    <dbReference type="NCBI Taxonomy" id="32595"/>
    <lineage>
        <taxon>Eukaryota</taxon>
        <taxon>Sar</taxon>
        <taxon>Alveolata</taxon>
        <taxon>Apicomplexa</taxon>
        <taxon>Aconoidasida</taxon>
        <taxon>Piroplasmida</taxon>
        <taxon>Babesiidae</taxon>
        <taxon>Babesia</taxon>
    </lineage>
</organism>
<dbReference type="Proteomes" id="UP001195914">
    <property type="component" value="Unassembled WGS sequence"/>
</dbReference>
<comment type="caution">
    <text evidence="1">The sequence shown here is derived from an EMBL/GenBank/DDBJ whole genome shotgun (WGS) entry which is preliminary data.</text>
</comment>
<dbReference type="EMBL" id="JAHBMH010000073">
    <property type="protein sequence ID" value="KAK1932915.1"/>
    <property type="molecule type" value="Genomic_DNA"/>
</dbReference>
<proteinExistence type="predicted"/>
<dbReference type="SUPFAM" id="SSF55486">
    <property type="entry name" value="Metalloproteases ('zincins'), catalytic domain"/>
    <property type="match status" value="1"/>
</dbReference>
<reference evidence="1" key="1">
    <citation type="journal article" date="2014" name="Nucleic Acids Res.">
        <title>The evolutionary dynamics of variant antigen genes in Babesia reveal a history of genomic innovation underlying host-parasite interaction.</title>
        <authorList>
            <person name="Jackson A.P."/>
            <person name="Otto T.D."/>
            <person name="Darby A."/>
            <person name="Ramaprasad A."/>
            <person name="Xia D."/>
            <person name="Echaide I.E."/>
            <person name="Farber M."/>
            <person name="Gahlot S."/>
            <person name="Gamble J."/>
            <person name="Gupta D."/>
            <person name="Gupta Y."/>
            <person name="Jackson L."/>
            <person name="Malandrin L."/>
            <person name="Malas T.B."/>
            <person name="Moussa E."/>
            <person name="Nair M."/>
            <person name="Reid A.J."/>
            <person name="Sanders M."/>
            <person name="Sharma J."/>
            <person name="Tracey A."/>
            <person name="Quail M.A."/>
            <person name="Weir W."/>
            <person name="Wastling J.M."/>
            <person name="Hall N."/>
            <person name="Willadsen P."/>
            <person name="Lingelbach K."/>
            <person name="Shiels B."/>
            <person name="Tait A."/>
            <person name="Berriman M."/>
            <person name="Allred D.R."/>
            <person name="Pain A."/>
        </authorList>
    </citation>
    <scope>NUCLEOTIDE SEQUENCE</scope>
    <source>
        <strain evidence="1">1802A</strain>
    </source>
</reference>